<comment type="caution">
    <text evidence="1">The sequence shown here is derived from an EMBL/GenBank/DDBJ whole genome shotgun (WGS) entry which is preliminary data.</text>
</comment>
<dbReference type="Proteomes" id="UP001189429">
    <property type="component" value="Unassembled WGS sequence"/>
</dbReference>
<gene>
    <name evidence="1" type="ORF">PCOR1329_LOCUS3437</name>
</gene>
<evidence type="ECO:0000313" key="1">
    <source>
        <dbReference type="EMBL" id="CAK0793018.1"/>
    </source>
</evidence>
<evidence type="ECO:0000313" key="2">
    <source>
        <dbReference type="Proteomes" id="UP001189429"/>
    </source>
</evidence>
<keyword evidence="2" id="KW-1185">Reference proteome</keyword>
<feature type="non-terminal residue" evidence="1">
    <location>
        <position position="1"/>
    </location>
</feature>
<organism evidence="1 2">
    <name type="scientific">Prorocentrum cordatum</name>
    <dbReference type="NCBI Taxonomy" id="2364126"/>
    <lineage>
        <taxon>Eukaryota</taxon>
        <taxon>Sar</taxon>
        <taxon>Alveolata</taxon>
        <taxon>Dinophyceae</taxon>
        <taxon>Prorocentrales</taxon>
        <taxon>Prorocentraceae</taxon>
        <taxon>Prorocentrum</taxon>
    </lineage>
</organism>
<protein>
    <submittedName>
        <fullName evidence="1">Uncharacterized protein</fullName>
    </submittedName>
</protein>
<accession>A0ABN9PMV3</accession>
<sequence>TGASPVLLSSGRALERRAWLRGALASSQRSIDGADRLRKELGVARPCSDPALRAVSRCSDCIKQARSRGMARFALGPGRRSLSPSLGVLIVAEKSGVQANAHDVGRLSRFVSADCRLCHCCAGDIQNASYAVDAPDEQGDAFRLAAELAGAAGGPASERCPARPGDLLIQRLSVRPMGWGRALRFCQLAIEGGARCGCLPPERLVRQRCCSAVEPP</sequence>
<name>A0ABN9PMV3_9DINO</name>
<reference evidence="1" key="1">
    <citation type="submission" date="2023-10" db="EMBL/GenBank/DDBJ databases">
        <authorList>
            <person name="Chen Y."/>
            <person name="Shah S."/>
            <person name="Dougan E. K."/>
            <person name="Thang M."/>
            <person name="Chan C."/>
        </authorList>
    </citation>
    <scope>NUCLEOTIDE SEQUENCE [LARGE SCALE GENOMIC DNA]</scope>
</reference>
<dbReference type="EMBL" id="CAUYUJ010000890">
    <property type="protein sequence ID" value="CAK0793018.1"/>
    <property type="molecule type" value="Genomic_DNA"/>
</dbReference>
<feature type="non-terminal residue" evidence="1">
    <location>
        <position position="216"/>
    </location>
</feature>
<proteinExistence type="predicted"/>